<comment type="subcellular location">
    <subcellularLocation>
        <location evidence="1">Membrane</location>
        <topology evidence="1">Single-pass type II membrane protein</topology>
    </subcellularLocation>
</comment>
<keyword evidence="3 7" id="KW-0812">Transmembrane</keyword>
<protein>
    <recommendedName>
        <fullName evidence="10">Glycosyltransferase family 31 protein</fullName>
    </recommendedName>
</protein>
<gene>
    <name evidence="8" type="ORF">WHR41_06148</name>
</gene>
<dbReference type="AlphaFoldDB" id="A0AB34KIZ0"/>
<organism evidence="8 9">
    <name type="scientific">Cladosporium halotolerans</name>
    <dbReference type="NCBI Taxonomy" id="1052096"/>
    <lineage>
        <taxon>Eukaryota</taxon>
        <taxon>Fungi</taxon>
        <taxon>Dikarya</taxon>
        <taxon>Ascomycota</taxon>
        <taxon>Pezizomycotina</taxon>
        <taxon>Dothideomycetes</taxon>
        <taxon>Dothideomycetidae</taxon>
        <taxon>Cladosporiales</taxon>
        <taxon>Cladosporiaceae</taxon>
        <taxon>Cladosporium</taxon>
    </lineage>
</organism>
<dbReference type="Proteomes" id="UP000803884">
    <property type="component" value="Unassembled WGS sequence"/>
</dbReference>
<dbReference type="Gene3D" id="3.90.550.50">
    <property type="match status" value="1"/>
</dbReference>
<proteinExistence type="inferred from homology"/>
<dbReference type="PANTHER" id="PTHR23033">
    <property type="entry name" value="BETA1,3-GALACTOSYLTRANSFERASE"/>
    <property type="match status" value="1"/>
</dbReference>
<evidence type="ECO:0000256" key="3">
    <source>
        <dbReference type="ARBA" id="ARBA00022692"/>
    </source>
</evidence>
<feature type="transmembrane region" description="Helical" evidence="7">
    <location>
        <begin position="12"/>
        <end position="34"/>
    </location>
</feature>
<keyword evidence="9" id="KW-1185">Reference proteome</keyword>
<dbReference type="PANTHER" id="PTHR23033:SF47">
    <property type="entry name" value="APPLE DOMAIN-CONTAINING PROTEIN-RELATED"/>
    <property type="match status" value="1"/>
</dbReference>
<keyword evidence="4" id="KW-0735">Signal-anchor</keyword>
<dbReference type="GO" id="GO:0016020">
    <property type="term" value="C:membrane"/>
    <property type="evidence" value="ECO:0007669"/>
    <property type="project" value="UniProtKB-SubCell"/>
</dbReference>
<comment type="similarity">
    <text evidence="2">Belongs to the glycosyltransferase 31 family. Beta3-Gal-T subfamily.</text>
</comment>
<sequence length="492" mass="53929">MQGLTTGTTPRAASKAVILMAVGTILLLATHLCYSYRSLAAWKIPATLSKGTPQAAPDNVTLSSEEVSQETEQEEDLPCQHLEGGEDVVVVMRTGATEIKDKLPAHLNTTFKCYNDYIILSDYEEEFAGHQVHDLLSSVDDSVKSSHPDFELYRRLQAHGRAALDDSELSGAISAESGPIGKLDNEGWRLDKWKFLPMAVRTLELRPNAKWYVFVEPDTYLMWSNLLDWLRTLDPSEPLYYGSEVQIESDVFAHGGSAFLLSRPALQRAAALYTTHAPAWHALTSAHWAGDCLLGKALLESGVPLTWSWPMFQGGNPHTMDFAETKPGAAGADHSLWCAPALSYHHLAPAEIASLFAFEQAWLREAQSSRSAAGPSLSWRRAARLRIHHQDVFRSYLLPQTAAGPRSDWSNGSGDLVKGTENITLTECRELCEGRAACVQFAVSEEGCWFAREGRVGREMEGWEAGWLPGRVGGWADGKGVCGVGVGGWTVS</sequence>
<evidence type="ECO:0000256" key="7">
    <source>
        <dbReference type="SAM" id="Phobius"/>
    </source>
</evidence>
<accession>A0AB34KIZ0</accession>
<evidence type="ECO:0000256" key="6">
    <source>
        <dbReference type="ARBA" id="ARBA00023136"/>
    </source>
</evidence>
<keyword evidence="6 7" id="KW-0472">Membrane</keyword>
<evidence type="ECO:0000256" key="1">
    <source>
        <dbReference type="ARBA" id="ARBA00004606"/>
    </source>
</evidence>
<keyword evidence="5 7" id="KW-1133">Transmembrane helix</keyword>
<dbReference type="GeneID" id="96007591"/>
<dbReference type="InterPro" id="IPR026050">
    <property type="entry name" value="C1GALT1/C1GALT1_chp1"/>
</dbReference>
<evidence type="ECO:0000313" key="8">
    <source>
        <dbReference type="EMBL" id="KAL1585027.1"/>
    </source>
</evidence>
<evidence type="ECO:0008006" key="10">
    <source>
        <dbReference type="Google" id="ProtNLM"/>
    </source>
</evidence>
<evidence type="ECO:0000256" key="2">
    <source>
        <dbReference type="ARBA" id="ARBA00006462"/>
    </source>
</evidence>
<evidence type="ECO:0000256" key="4">
    <source>
        <dbReference type="ARBA" id="ARBA00022968"/>
    </source>
</evidence>
<reference evidence="8 9" key="1">
    <citation type="journal article" date="2020" name="Microbiol. Resour. Announc.">
        <title>Draft Genome Sequence of a Cladosporium Species Isolated from the Mesophotic Ascidian Didemnum maculosum.</title>
        <authorList>
            <person name="Gioti A."/>
            <person name="Siaperas R."/>
            <person name="Nikolaivits E."/>
            <person name="Le Goff G."/>
            <person name="Ouazzani J."/>
            <person name="Kotoulas G."/>
            <person name="Topakas E."/>
        </authorList>
    </citation>
    <scope>NUCLEOTIDE SEQUENCE [LARGE SCALE GENOMIC DNA]</scope>
    <source>
        <strain evidence="8 9">TM138-S3</strain>
    </source>
</reference>
<comment type="caution">
    <text evidence="8">The sequence shown here is derived from an EMBL/GenBank/DDBJ whole genome shotgun (WGS) entry which is preliminary data.</text>
</comment>
<dbReference type="RefSeq" id="XP_069228133.1">
    <property type="nucleotide sequence ID" value="XM_069374753.1"/>
</dbReference>
<name>A0AB34KIZ0_9PEZI</name>
<evidence type="ECO:0000256" key="5">
    <source>
        <dbReference type="ARBA" id="ARBA00022989"/>
    </source>
</evidence>
<evidence type="ECO:0000313" key="9">
    <source>
        <dbReference type="Proteomes" id="UP000803884"/>
    </source>
</evidence>
<dbReference type="Gene3D" id="3.50.4.10">
    <property type="entry name" value="Hepatocyte Growth Factor"/>
    <property type="match status" value="1"/>
</dbReference>
<dbReference type="EMBL" id="JAAQHG020000022">
    <property type="protein sequence ID" value="KAL1585027.1"/>
    <property type="molecule type" value="Genomic_DNA"/>
</dbReference>